<dbReference type="GO" id="GO:0032993">
    <property type="term" value="C:protein-DNA complex"/>
    <property type="evidence" value="ECO:0007669"/>
    <property type="project" value="TreeGrafter"/>
</dbReference>
<evidence type="ECO:0000259" key="6">
    <source>
        <dbReference type="PROSITE" id="PS51755"/>
    </source>
</evidence>
<comment type="caution">
    <text evidence="7">The sequence shown here is derived from an EMBL/GenBank/DDBJ whole genome shotgun (WGS) entry which is preliminary data.</text>
</comment>
<dbReference type="Gene3D" id="1.10.10.10">
    <property type="entry name" value="Winged helix-like DNA-binding domain superfamily/Winged helix DNA-binding domain"/>
    <property type="match status" value="1"/>
</dbReference>
<organism evidence="7 8">
    <name type="scientific">Actinokineospora fastidiosa</name>
    <dbReference type="NCBI Taxonomy" id="1816"/>
    <lineage>
        <taxon>Bacteria</taxon>
        <taxon>Bacillati</taxon>
        <taxon>Actinomycetota</taxon>
        <taxon>Actinomycetes</taxon>
        <taxon>Pseudonocardiales</taxon>
        <taxon>Pseudonocardiaceae</taxon>
        <taxon>Actinokineospora</taxon>
    </lineage>
</organism>
<keyword evidence="4" id="KW-0804">Transcription</keyword>
<dbReference type="Proteomes" id="UP000660680">
    <property type="component" value="Unassembled WGS sequence"/>
</dbReference>
<feature type="DNA-binding region" description="OmpR/PhoB-type" evidence="5">
    <location>
        <begin position="75"/>
        <end position="170"/>
    </location>
</feature>
<keyword evidence="3 5" id="KW-0238">DNA-binding</keyword>
<dbReference type="PANTHER" id="PTHR48111">
    <property type="entry name" value="REGULATOR OF RPOS"/>
    <property type="match status" value="1"/>
</dbReference>
<keyword evidence="8" id="KW-1185">Reference proteome</keyword>
<dbReference type="SUPFAM" id="SSF46894">
    <property type="entry name" value="C-terminal effector domain of the bipartite response regulators"/>
    <property type="match status" value="1"/>
</dbReference>
<evidence type="ECO:0000256" key="4">
    <source>
        <dbReference type="ARBA" id="ARBA00023163"/>
    </source>
</evidence>
<dbReference type="InterPro" id="IPR016032">
    <property type="entry name" value="Sig_transdc_resp-reg_C-effctor"/>
</dbReference>
<dbReference type="InterPro" id="IPR039420">
    <property type="entry name" value="WalR-like"/>
</dbReference>
<reference evidence="7" key="1">
    <citation type="journal article" date="2014" name="Int. J. Syst. Evol. Microbiol.">
        <title>Complete genome sequence of Corynebacterium casei LMG S-19264T (=DSM 44701T), isolated from a smear-ripened cheese.</title>
        <authorList>
            <consortium name="US DOE Joint Genome Institute (JGI-PGF)"/>
            <person name="Walter F."/>
            <person name="Albersmeier A."/>
            <person name="Kalinowski J."/>
            <person name="Ruckert C."/>
        </authorList>
    </citation>
    <scope>NUCLEOTIDE SEQUENCE</scope>
    <source>
        <strain evidence="7">JCM 3276</strain>
    </source>
</reference>
<dbReference type="PANTHER" id="PTHR48111:SF4">
    <property type="entry name" value="DNA-BINDING DUAL TRANSCRIPTIONAL REGULATOR OMPR"/>
    <property type="match status" value="1"/>
</dbReference>
<gene>
    <name evidence="7" type="ORF">GCM10010171_43380</name>
</gene>
<reference evidence="7" key="2">
    <citation type="submission" date="2020-09" db="EMBL/GenBank/DDBJ databases">
        <authorList>
            <person name="Sun Q."/>
            <person name="Ohkuma M."/>
        </authorList>
    </citation>
    <scope>NUCLEOTIDE SEQUENCE</scope>
    <source>
        <strain evidence="7">JCM 3276</strain>
    </source>
</reference>
<dbReference type="GO" id="GO:0005829">
    <property type="term" value="C:cytosol"/>
    <property type="evidence" value="ECO:0007669"/>
    <property type="project" value="TreeGrafter"/>
</dbReference>
<evidence type="ECO:0000256" key="2">
    <source>
        <dbReference type="ARBA" id="ARBA00023015"/>
    </source>
</evidence>
<feature type="domain" description="OmpR/PhoB-type" evidence="6">
    <location>
        <begin position="75"/>
        <end position="170"/>
    </location>
</feature>
<dbReference type="AlphaFoldDB" id="A0A918GKY3"/>
<dbReference type="GO" id="GO:0000976">
    <property type="term" value="F:transcription cis-regulatory region binding"/>
    <property type="evidence" value="ECO:0007669"/>
    <property type="project" value="TreeGrafter"/>
</dbReference>
<evidence type="ECO:0000313" key="8">
    <source>
        <dbReference type="Proteomes" id="UP000660680"/>
    </source>
</evidence>
<evidence type="ECO:0000256" key="1">
    <source>
        <dbReference type="ARBA" id="ARBA00022553"/>
    </source>
</evidence>
<sequence>MSTLTKLRHRIAPTITFGTRLGMTDMAAPLLIEPSSNRVNLTLHITADSDQVAGLVHALRALGAVADEPDADRVVAVPRPAPLRLDAAARRAFWHGAEITLTRLEFDLLHHLASAPHQVHRRRTLMREVWHTAYIGERTVDVHVRRLRGKLAPGEELIRTVRGVGYQLTDPRLVELT</sequence>
<proteinExistence type="predicted"/>
<dbReference type="Pfam" id="PF00486">
    <property type="entry name" value="Trans_reg_C"/>
    <property type="match status" value="1"/>
</dbReference>
<evidence type="ECO:0000256" key="5">
    <source>
        <dbReference type="PROSITE-ProRule" id="PRU01091"/>
    </source>
</evidence>
<protein>
    <recommendedName>
        <fullName evidence="6">OmpR/PhoB-type domain-containing protein</fullName>
    </recommendedName>
</protein>
<dbReference type="InterPro" id="IPR001867">
    <property type="entry name" value="OmpR/PhoB-type_DNA-bd"/>
</dbReference>
<accession>A0A918GKY3</accession>
<dbReference type="GO" id="GO:0000156">
    <property type="term" value="F:phosphorelay response regulator activity"/>
    <property type="evidence" value="ECO:0007669"/>
    <property type="project" value="TreeGrafter"/>
</dbReference>
<evidence type="ECO:0000256" key="3">
    <source>
        <dbReference type="ARBA" id="ARBA00023125"/>
    </source>
</evidence>
<name>A0A918GKY3_9PSEU</name>
<dbReference type="GO" id="GO:0006355">
    <property type="term" value="P:regulation of DNA-templated transcription"/>
    <property type="evidence" value="ECO:0007669"/>
    <property type="project" value="InterPro"/>
</dbReference>
<dbReference type="CDD" id="cd00383">
    <property type="entry name" value="trans_reg_C"/>
    <property type="match status" value="1"/>
</dbReference>
<keyword evidence="2" id="KW-0805">Transcription regulation</keyword>
<keyword evidence="1" id="KW-0597">Phosphoprotein</keyword>
<evidence type="ECO:0000313" key="7">
    <source>
        <dbReference type="EMBL" id="GGS43555.1"/>
    </source>
</evidence>
<dbReference type="EMBL" id="BMRB01000003">
    <property type="protein sequence ID" value="GGS43555.1"/>
    <property type="molecule type" value="Genomic_DNA"/>
</dbReference>
<dbReference type="PROSITE" id="PS51755">
    <property type="entry name" value="OMPR_PHOB"/>
    <property type="match status" value="1"/>
</dbReference>
<dbReference type="InterPro" id="IPR036388">
    <property type="entry name" value="WH-like_DNA-bd_sf"/>
</dbReference>
<dbReference type="SMART" id="SM00862">
    <property type="entry name" value="Trans_reg_C"/>
    <property type="match status" value="1"/>
</dbReference>